<sequence length="243" mass="27651">MSAQTKQTRYDQLAHVAKDNGWRLDPTATLQRIIRGDEVQNPYVWLHDAPDGGQWRVEFDFQVRGSNSWSVTYGDRLHGLTVTYVDERGNKQHPLGEQRYDFDRELSLARPSKYSSEELCALWLVTGRDSNGELFTKDGRGRTLTERVKVFLADPALALWLTAERREHLRVWQEQLDSERRADAAERAKPLPIMVDSNEWFRLKYAALRAARAVADADGKSDLPALVNALVAATEDVAKVAAW</sequence>
<reference evidence="1 2" key="1">
    <citation type="submission" date="2015-06" db="EMBL/GenBank/DDBJ databases">
        <title>Genome sequence of Mycobacterium kumamotonense strain Roo.</title>
        <authorList>
            <person name="Greninger A.L."/>
            <person name="Cunningham G."/>
            <person name="Miller S."/>
        </authorList>
    </citation>
    <scope>NUCLEOTIDE SEQUENCE [LARGE SCALE GENOMIC DNA]</scope>
    <source>
        <strain evidence="1 2">Roo</strain>
    </source>
</reference>
<evidence type="ECO:0000313" key="2">
    <source>
        <dbReference type="Proteomes" id="UP000092668"/>
    </source>
</evidence>
<accession>A0A1B8SL49</accession>
<protein>
    <submittedName>
        <fullName evidence="1">Uncharacterized protein</fullName>
    </submittedName>
</protein>
<evidence type="ECO:0000313" key="1">
    <source>
        <dbReference type="EMBL" id="OBY33465.1"/>
    </source>
</evidence>
<name>A0A1B8SL49_9MYCO</name>
<dbReference type="Proteomes" id="UP000092668">
    <property type="component" value="Unassembled WGS sequence"/>
</dbReference>
<keyword evidence="2" id="KW-1185">Reference proteome</keyword>
<dbReference type="EMBL" id="LFOE01000001">
    <property type="protein sequence ID" value="OBY33465.1"/>
    <property type="molecule type" value="Genomic_DNA"/>
</dbReference>
<dbReference type="AlphaFoldDB" id="A0A1B8SL49"/>
<comment type="caution">
    <text evidence="1">The sequence shown here is derived from an EMBL/GenBank/DDBJ whole genome shotgun (WGS) entry which is preliminary data.</text>
</comment>
<organism evidence="1 2">
    <name type="scientific">Mycolicibacter kumamotonensis</name>
    <dbReference type="NCBI Taxonomy" id="354243"/>
    <lineage>
        <taxon>Bacteria</taxon>
        <taxon>Bacillati</taxon>
        <taxon>Actinomycetota</taxon>
        <taxon>Actinomycetes</taxon>
        <taxon>Mycobacteriales</taxon>
        <taxon>Mycobacteriaceae</taxon>
        <taxon>Mycolicibacter</taxon>
    </lineage>
</organism>
<gene>
    <name evidence="1" type="ORF">ACT18_00510</name>
</gene>
<dbReference type="RefSeq" id="WP_065286734.1">
    <property type="nucleotide sequence ID" value="NZ_LFOE01000001.1"/>
</dbReference>
<proteinExistence type="predicted"/>